<protein>
    <submittedName>
        <fullName evidence="7">TetR/AcrR family transcriptional regulator</fullName>
    </submittedName>
</protein>
<dbReference type="PROSITE" id="PS50977">
    <property type="entry name" value="HTH_TETR_2"/>
    <property type="match status" value="1"/>
</dbReference>
<proteinExistence type="predicted"/>
<dbReference type="InterPro" id="IPR050109">
    <property type="entry name" value="HTH-type_TetR-like_transc_reg"/>
</dbReference>
<dbReference type="Gene3D" id="1.10.357.10">
    <property type="entry name" value="Tetracycline Repressor, domain 2"/>
    <property type="match status" value="1"/>
</dbReference>
<reference evidence="8" key="1">
    <citation type="journal article" date="2019" name="Int. J. Syst. Evol. Microbiol.">
        <title>The Global Catalogue of Microorganisms (GCM) 10K type strain sequencing project: providing services to taxonomists for standard genome sequencing and annotation.</title>
        <authorList>
            <consortium name="The Broad Institute Genomics Platform"/>
            <consortium name="The Broad Institute Genome Sequencing Center for Infectious Disease"/>
            <person name="Wu L."/>
            <person name="Ma J."/>
        </authorList>
    </citation>
    <scope>NUCLEOTIDE SEQUENCE [LARGE SCALE GENOMIC DNA]</scope>
    <source>
        <strain evidence="8">JCM 3369</strain>
    </source>
</reference>
<feature type="compositionally biased region" description="Basic and acidic residues" evidence="5">
    <location>
        <begin position="1"/>
        <end position="10"/>
    </location>
</feature>
<keyword evidence="1" id="KW-0805">Transcription regulation</keyword>
<evidence type="ECO:0000259" key="6">
    <source>
        <dbReference type="PROSITE" id="PS50977"/>
    </source>
</evidence>
<evidence type="ECO:0000256" key="1">
    <source>
        <dbReference type="ARBA" id="ARBA00023015"/>
    </source>
</evidence>
<comment type="caution">
    <text evidence="7">The sequence shown here is derived from an EMBL/GenBank/DDBJ whole genome shotgun (WGS) entry which is preliminary data.</text>
</comment>
<dbReference type="SUPFAM" id="SSF46689">
    <property type="entry name" value="Homeodomain-like"/>
    <property type="match status" value="1"/>
</dbReference>
<gene>
    <name evidence="7" type="ORF">ACFSC7_08680</name>
</gene>
<dbReference type="Proteomes" id="UP001597327">
    <property type="component" value="Unassembled WGS sequence"/>
</dbReference>
<name>A0ABW4JUJ6_9HYPH</name>
<dbReference type="PANTHER" id="PTHR30055">
    <property type="entry name" value="HTH-TYPE TRANSCRIPTIONAL REGULATOR RUTR"/>
    <property type="match status" value="1"/>
</dbReference>
<evidence type="ECO:0000313" key="8">
    <source>
        <dbReference type="Proteomes" id="UP001597327"/>
    </source>
</evidence>
<sequence length="230" mass="26148">MNQLADECKTGTDGNSSVSAPSAACRPRGRQKVHDSEALRAEIIEHAFRTFQKRSFQRTTMSHIAAECRISKRTLYEMFPGKHELFAEMAIRHREKILNLASLDRDLPLEQALIEIFRADRSEEEHLRQAAEIRLFYVEAVANPDLGDILRQHCGLSLHGLLTGWVSRQADLGRLVTPNATDTAKFMMNVLVAAQIFRPENEEDLPGISDPRTFMRHSIRMLVQGMAPRR</sequence>
<dbReference type="InterPro" id="IPR009057">
    <property type="entry name" value="Homeodomain-like_sf"/>
</dbReference>
<dbReference type="EMBL" id="JBHUFA010000001">
    <property type="protein sequence ID" value="MFD1695590.1"/>
    <property type="molecule type" value="Genomic_DNA"/>
</dbReference>
<keyword evidence="8" id="KW-1185">Reference proteome</keyword>
<feature type="domain" description="HTH tetR-type" evidence="6">
    <location>
        <begin position="37"/>
        <end position="97"/>
    </location>
</feature>
<keyword evidence="2 4" id="KW-0238">DNA-binding</keyword>
<dbReference type="InterPro" id="IPR001647">
    <property type="entry name" value="HTH_TetR"/>
</dbReference>
<feature type="region of interest" description="Disordered" evidence="5">
    <location>
        <begin position="1"/>
        <end position="31"/>
    </location>
</feature>
<dbReference type="PANTHER" id="PTHR30055:SF234">
    <property type="entry name" value="HTH-TYPE TRANSCRIPTIONAL REGULATOR BETI"/>
    <property type="match status" value="1"/>
</dbReference>
<evidence type="ECO:0000256" key="2">
    <source>
        <dbReference type="ARBA" id="ARBA00023125"/>
    </source>
</evidence>
<evidence type="ECO:0000256" key="3">
    <source>
        <dbReference type="ARBA" id="ARBA00023163"/>
    </source>
</evidence>
<organism evidence="7 8">
    <name type="scientific">Roseibium aestuarii</name>
    <dbReference type="NCBI Taxonomy" id="2600299"/>
    <lineage>
        <taxon>Bacteria</taxon>
        <taxon>Pseudomonadati</taxon>
        <taxon>Pseudomonadota</taxon>
        <taxon>Alphaproteobacteria</taxon>
        <taxon>Hyphomicrobiales</taxon>
        <taxon>Stappiaceae</taxon>
        <taxon>Roseibium</taxon>
    </lineage>
</organism>
<evidence type="ECO:0000256" key="4">
    <source>
        <dbReference type="PROSITE-ProRule" id="PRU00335"/>
    </source>
</evidence>
<accession>A0ABW4JUJ6</accession>
<evidence type="ECO:0000256" key="5">
    <source>
        <dbReference type="SAM" id="MobiDB-lite"/>
    </source>
</evidence>
<dbReference type="RefSeq" id="WP_149890689.1">
    <property type="nucleotide sequence ID" value="NZ_JBHUFA010000001.1"/>
</dbReference>
<keyword evidence="3" id="KW-0804">Transcription</keyword>
<feature type="DNA-binding region" description="H-T-H motif" evidence="4">
    <location>
        <begin position="60"/>
        <end position="79"/>
    </location>
</feature>
<evidence type="ECO:0000313" key="7">
    <source>
        <dbReference type="EMBL" id="MFD1695590.1"/>
    </source>
</evidence>
<dbReference type="Pfam" id="PF00440">
    <property type="entry name" value="TetR_N"/>
    <property type="match status" value="1"/>
</dbReference>